<dbReference type="SMART" id="SM00065">
    <property type="entry name" value="GAF"/>
    <property type="match status" value="1"/>
</dbReference>
<dbReference type="InterPro" id="IPR000014">
    <property type="entry name" value="PAS"/>
</dbReference>
<dbReference type="Pfam" id="PF08447">
    <property type="entry name" value="PAS_3"/>
    <property type="match status" value="2"/>
</dbReference>
<dbReference type="Pfam" id="PF00990">
    <property type="entry name" value="GGDEF"/>
    <property type="match status" value="1"/>
</dbReference>
<dbReference type="PROSITE" id="PS50887">
    <property type="entry name" value="GGDEF"/>
    <property type="match status" value="1"/>
</dbReference>
<dbReference type="InterPro" id="IPR029016">
    <property type="entry name" value="GAF-like_dom_sf"/>
</dbReference>
<dbReference type="PROSITE" id="PS50113">
    <property type="entry name" value="PAC"/>
    <property type="match status" value="2"/>
</dbReference>
<dbReference type="Gene3D" id="3.30.70.270">
    <property type="match status" value="1"/>
</dbReference>
<keyword evidence="5" id="KW-1185">Reference proteome</keyword>
<dbReference type="CDD" id="cd00130">
    <property type="entry name" value="PAS"/>
    <property type="match status" value="2"/>
</dbReference>
<dbReference type="SUPFAM" id="SSF55073">
    <property type="entry name" value="Nucleotide cyclase"/>
    <property type="match status" value="1"/>
</dbReference>
<dbReference type="SMART" id="SM00091">
    <property type="entry name" value="PAS"/>
    <property type="match status" value="2"/>
</dbReference>
<protein>
    <submittedName>
        <fullName evidence="4">PAS domain S-box protein</fullName>
    </submittedName>
</protein>
<dbReference type="Pfam" id="PF01590">
    <property type="entry name" value="GAF"/>
    <property type="match status" value="1"/>
</dbReference>
<gene>
    <name evidence="4" type="ORF">ISP20_01660</name>
</gene>
<evidence type="ECO:0000313" key="5">
    <source>
        <dbReference type="Proteomes" id="UP001430065"/>
    </source>
</evidence>
<feature type="domain" description="PAC" evidence="2">
    <location>
        <begin position="276"/>
        <end position="329"/>
    </location>
</feature>
<dbReference type="Gene3D" id="3.30.450.40">
    <property type="match status" value="1"/>
</dbReference>
<evidence type="ECO:0000259" key="1">
    <source>
        <dbReference type="PROSITE" id="PS50112"/>
    </source>
</evidence>
<organism evidence="4 5">
    <name type="scientific">Dyella kyungheensis</name>
    <dbReference type="NCBI Taxonomy" id="1242174"/>
    <lineage>
        <taxon>Bacteria</taxon>
        <taxon>Pseudomonadati</taxon>
        <taxon>Pseudomonadota</taxon>
        <taxon>Gammaproteobacteria</taxon>
        <taxon>Lysobacterales</taxon>
        <taxon>Rhodanobacteraceae</taxon>
        <taxon>Dyella</taxon>
    </lineage>
</organism>
<dbReference type="SUPFAM" id="SSF55781">
    <property type="entry name" value="GAF domain-like"/>
    <property type="match status" value="1"/>
</dbReference>
<comment type="caution">
    <text evidence="4">The sequence shown here is derived from an EMBL/GenBank/DDBJ whole genome shotgun (WGS) entry which is preliminary data.</text>
</comment>
<feature type="domain" description="GGDEF" evidence="3">
    <location>
        <begin position="605"/>
        <end position="724"/>
    </location>
</feature>
<dbReference type="SMART" id="SM00086">
    <property type="entry name" value="PAC"/>
    <property type="match status" value="3"/>
</dbReference>
<name>A0ABS2JLQ0_9GAMM</name>
<dbReference type="InterPro" id="IPR001610">
    <property type="entry name" value="PAC"/>
</dbReference>
<accession>A0ABS2JLQ0</accession>
<dbReference type="EMBL" id="JADIKC010000001">
    <property type="protein sequence ID" value="MBM7119853.1"/>
    <property type="molecule type" value="Genomic_DNA"/>
</dbReference>
<dbReference type="NCBIfam" id="TIGR00229">
    <property type="entry name" value="sensory_box"/>
    <property type="match status" value="2"/>
</dbReference>
<dbReference type="Pfam" id="PF08448">
    <property type="entry name" value="PAS_4"/>
    <property type="match status" value="1"/>
</dbReference>
<dbReference type="CDD" id="cd01949">
    <property type="entry name" value="GGDEF"/>
    <property type="match status" value="1"/>
</dbReference>
<dbReference type="NCBIfam" id="TIGR00254">
    <property type="entry name" value="GGDEF"/>
    <property type="match status" value="1"/>
</dbReference>
<dbReference type="InterPro" id="IPR013656">
    <property type="entry name" value="PAS_4"/>
</dbReference>
<dbReference type="SMART" id="SM00267">
    <property type="entry name" value="GGDEF"/>
    <property type="match status" value="1"/>
</dbReference>
<proteinExistence type="predicted"/>
<feature type="domain" description="PAS" evidence="1">
    <location>
        <begin position="456"/>
        <end position="526"/>
    </location>
</feature>
<evidence type="ECO:0000259" key="2">
    <source>
        <dbReference type="PROSITE" id="PS50113"/>
    </source>
</evidence>
<dbReference type="InterPro" id="IPR003018">
    <property type="entry name" value="GAF"/>
</dbReference>
<evidence type="ECO:0000259" key="3">
    <source>
        <dbReference type="PROSITE" id="PS50887"/>
    </source>
</evidence>
<dbReference type="Gene3D" id="3.30.450.20">
    <property type="entry name" value="PAS domain"/>
    <property type="match status" value="3"/>
</dbReference>
<sequence>MPAPRSHDEERRLERLLSLGVLDTEAEPLFDALTKAASLLTGAPIALMTLVDDRRQWFKSNVGLDGPTETSRDVAFCSYTILDDRPFVVPDALMDPRFANNPLVTDAPRIRFYAGAPITLSDGLRMGALCVIDRQPRQLPDEHAAILRQLARAAAEALEQRKAALERGESLHREALLHRLLMDDRTRLAAILDASQAGTWEWNVQTGEMRFNEQWASILGYALEDLDLLSSSVWRDIREDEGGIIQGAQRRLTHPDDLPQMDERLQEHLRGERPLFESEARLRHKDGHWLWGLLRGRVISRTDDGQPLWIYGTMVDVSERKRMERRLHESEAFLDRSGRVAGVGGWQLDLVTNQLTWSDQTCAIHDLPAGHHPTLSEAVHYYAPEAREQIQQAVTKGIEDGKGWDLELPMITAKGRHIWVRAAGAVEFDHGKPCLLIGAIQDITARKQAVESVQRSEHRFRKLFEESLGLICTHDLNGTILSVNPAAAQSLGYSMGELLGRPFKELMEPALHGMFDEYLHRVTTRGVAHGLLQIKAKDGRSLAWQYHNSLDIENDEPYVLGHALDVTERMRHESQLREWSVRDSLTGLFNRRYLSQIADKLERDERWGCIMIDLENFKSVNDTHGHQRGDEVLVAMGHFLTMHVRPNDIVIRSGGDEFVILLPNAGEQETAAIIRRLEAARASAPIRFTMGHAIRLRDTPLDAALASADNQLYRVRRERGYQGR</sequence>
<dbReference type="PROSITE" id="PS50112">
    <property type="entry name" value="PAS"/>
    <property type="match status" value="1"/>
</dbReference>
<dbReference type="InterPro" id="IPR013655">
    <property type="entry name" value="PAS_fold_3"/>
</dbReference>
<dbReference type="Proteomes" id="UP001430065">
    <property type="component" value="Unassembled WGS sequence"/>
</dbReference>
<dbReference type="SUPFAM" id="SSF55785">
    <property type="entry name" value="PYP-like sensor domain (PAS domain)"/>
    <property type="match status" value="3"/>
</dbReference>
<evidence type="ECO:0000313" key="4">
    <source>
        <dbReference type="EMBL" id="MBM7119853.1"/>
    </source>
</evidence>
<dbReference type="PANTHER" id="PTHR43102:SF2">
    <property type="entry name" value="GAF DOMAIN-CONTAINING PROTEIN"/>
    <property type="match status" value="1"/>
</dbReference>
<dbReference type="PANTHER" id="PTHR43102">
    <property type="entry name" value="SLR1143 PROTEIN"/>
    <property type="match status" value="1"/>
</dbReference>
<dbReference type="InterPro" id="IPR035965">
    <property type="entry name" value="PAS-like_dom_sf"/>
</dbReference>
<dbReference type="InterPro" id="IPR000700">
    <property type="entry name" value="PAS-assoc_C"/>
</dbReference>
<reference evidence="4 5" key="1">
    <citation type="submission" date="2020-10" db="EMBL/GenBank/DDBJ databases">
        <title>Phylogeny of dyella-like bacteria.</title>
        <authorList>
            <person name="Fu J."/>
        </authorList>
    </citation>
    <scope>NUCLEOTIDE SEQUENCE [LARGE SCALE GENOMIC DNA]</scope>
    <source>
        <strain evidence="4 5">THG-B117</strain>
    </source>
</reference>
<feature type="domain" description="PAC" evidence="2">
    <location>
        <begin position="404"/>
        <end position="455"/>
    </location>
</feature>
<dbReference type="InterPro" id="IPR029787">
    <property type="entry name" value="Nucleotide_cyclase"/>
</dbReference>
<dbReference type="InterPro" id="IPR000160">
    <property type="entry name" value="GGDEF_dom"/>
</dbReference>
<dbReference type="InterPro" id="IPR043128">
    <property type="entry name" value="Rev_trsase/Diguanyl_cyclase"/>
</dbReference>